<organism evidence="1">
    <name type="scientific">Rhizophora mucronata</name>
    <name type="common">Asiatic mangrove</name>
    <dbReference type="NCBI Taxonomy" id="61149"/>
    <lineage>
        <taxon>Eukaryota</taxon>
        <taxon>Viridiplantae</taxon>
        <taxon>Streptophyta</taxon>
        <taxon>Embryophyta</taxon>
        <taxon>Tracheophyta</taxon>
        <taxon>Spermatophyta</taxon>
        <taxon>Magnoliopsida</taxon>
        <taxon>eudicotyledons</taxon>
        <taxon>Gunneridae</taxon>
        <taxon>Pentapetalae</taxon>
        <taxon>rosids</taxon>
        <taxon>fabids</taxon>
        <taxon>Malpighiales</taxon>
        <taxon>Rhizophoraceae</taxon>
        <taxon>Rhizophora</taxon>
    </lineage>
</organism>
<dbReference type="EMBL" id="GGEC01093460">
    <property type="protein sequence ID" value="MBX73944.1"/>
    <property type="molecule type" value="Transcribed_RNA"/>
</dbReference>
<evidence type="ECO:0000313" key="1">
    <source>
        <dbReference type="EMBL" id="MBX73944.1"/>
    </source>
</evidence>
<proteinExistence type="predicted"/>
<sequence>MDSGIYLSLYQDYKIIYI</sequence>
<protein>
    <submittedName>
        <fullName evidence="1">Uncharacterized protein</fullName>
    </submittedName>
</protein>
<reference evidence="1" key="1">
    <citation type="submission" date="2018-02" db="EMBL/GenBank/DDBJ databases">
        <title>Rhizophora mucronata_Transcriptome.</title>
        <authorList>
            <person name="Meera S.P."/>
            <person name="Sreeshan A."/>
            <person name="Augustine A."/>
        </authorList>
    </citation>
    <scope>NUCLEOTIDE SEQUENCE</scope>
    <source>
        <tissue evidence="1">Leaf</tissue>
    </source>
</reference>
<name>A0A2P2R496_RHIMU</name>
<dbReference type="AlphaFoldDB" id="A0A2P2R496"/>
<accession>A0A2P2R496</accession>